<evidence type="ECO:0000256" key="4">
    <source>
        <dbReference type="ARBA" id="ARBA00022692"/>
    </source>
</evidence>
<evidence type="ECO:0000256" key="2">
    <source>
        <dbReference type="ARBA" id="ARBA00008873"/>
    </source>
</evidence>
<dbReference type="GO" id="GO:0031410">
    <property type="term" value="C:cytoplasmic vesicle"/>
    <property type="evidence" value="ECO:0007669"/>
    <property type="project" value="TreeGrafter"/>
</dbReference>
<accession>A0AAD9VD36</accession>
<dbReference type="Proteomes" id="UP001249851">
    <property type="component" value="Unassembled WGS sequence"/>
</dbReference>
<dbReference type="InterPro" id="IPR058533">
    <property type="entry name" value="Cation_efflux_TM"/>
</dbReference>
<feature type="domain" description="Cation efflux protein transmembrane" evidence="10">
    <location>
        <begin position="41"/>
        <end position="102"/>
    </location>
</feature>
<dbReference type="GO" id="GO:0005385">
    <property type="term" value="F:zinc ion transmembrane transporter activity"/>
    <property type="evidence" value="ECO:0007669"/>
    <property type="project" value="InterPro"/>
</dbReference>
<sequence length="171" mass="19539">MLPLTSKDSFKSDDFKPGLRLRSRIIEWIREIFSNESSRNLFLFLLLNLSFAFVELSYGIWTNSLGLISDSFHMFFDCTALLAGLVASVITRWGKNERFSYGPSGVSQTETFDPTKSSSTEVMDTRMVMDTRTVMDTAMDTRMDTAMDTAMNTATDTRMNIHMVIHMDMHK</sequence>
<proteinExistence type="inferred from homology"/>
<feature type="transmembrane region" description="Helical" evidence="9">
    <location>
        <begin position="40"/>
        <end position="60"/>
    </location>
</feature>
<dbReference type="EMBL" id="JARQWQ010000009">
    <property type="protein sequence ID" value="KAK2569914.1"/>
    <property type="molecule type" value="Genomic_DNA"/>
</dbReference>
<dbReference type="InterPro" id="IPR045316">
    <property type="entry name" value="Msc2-like"/>
</dbReference>
<gene>
    <name evidence="11" type="ORF">P5673_005773</name>
</gene>
<reference evidence="11" key="2">
    <citation type="journal article" date="2023" name="Science">
        <title>Genomic signatures of disease resistance in endangered staghorn corals.</title>
        <authorList>
            <person name="Vollmer S.V."/>
            <person name="Selwyn J.D."/>
            <person name="Despard B.A."/>
            <person name="Roesel C.L."/>
        </authorList>
    </citation>
    <scope>NUCLEOTIDE SEQUENCE</scope>
    <source>
        <strain evidence="11">K2</strain>
    </source>
</reference>
<dbReference type="GO" id="GO:0005794">
    <property type="term" value="C:Golgi apparatus"/>
    <property type="evidence" value="ECO:0007669"/>
    <property type="project" value="UniProtKB-SubCell"/>
</dbReference>
<dbReference type="AlphaFoldDB" id="A0AAD9VD36"/>
<name>A0AAD9VD36_ACRCE</name>
<dbReference type="PANTHER" id="PTHR45755:SF4">
    <property type="entry name" value="ZINC TRANSPORTER 7"/>
    <property type="match status" value="1"/>
</dbReference>
<keyword evidence="7" id="KW-0406">Ion transport</keyword>
<keyword evidence="3" id="KW-0813">Transport</keyword>
<dbReference type="GO" id="GO:1904257">
    <property type="term" value="P:zinc ion import into Golgi lumen"/>
    <property type="evidence" value="ECO:0007669"/>
    <property type="project" value="TreeGrafter"/>
</dbReference>
<dbReference type="Pfam" id="PF01545">
    <property type="entry name" value="Cation_efflux"/>
    <property type="match status" value="1"/>
</dbReference>
<dbReference type="PANTHER" id="PTHR45755">
    <property type="match status" value="1"/>
</dbReference>
<keyword evidence="8 9" id="KW-0472">Membrane</keyword>
<evidence type="ECO:0000256" key="3">
    <source>
        <dbReference type="ARBA" id="ARBA00022448"/>
    </source>
</evidence>
<evidence type="ECO:0000259" key="10">
    <source>
        <dbReference type="Pfam" id="PF01545"/>
    </source>
</evidence>
<dbReference type="Gene3D" id="1.20.1510.10">
    <property type="entry name" value="Cation efflux protein transmembrane domain"/>
    <property type="match status" value="1"/>
</dbReference>
<comment type="subcellular location">
    <subcellularLocation>
        <location evidence="1">Membrane</location>
        <topology evidence="1">Multi-pass membrane protein</topology>
    </subcellularLocation>
</comment>
<reference evidence="11" key="1">
    <citation type="journal article" date="2023" name="G3 (Bethesda)">
        <title>Whole genome assembly and annotation of the endangered Caribbean coral Acropora cervicornis.</title>
        <authorList>
            <person name="Selwyn J.D."/>
            <person name="Vollmer S.V."/>
        </authorList>
    </citation>
    <scope>NUCLEOTIDE SEQUENCE</scope>
    <source>
        <strain evidence="11">K2</strain>
    </source>
</reference>
<evidence type="ECO:0000256" key="8">
    <source>
        <dbReference type="ARBA" id="ARBA00023136"/>
    </source>
</evidence>
<dbReference type="SUPFAM" id="SSF161111">
    <property type="entry name" value="Cation efflux protein transmembrane domain-like"/>
    <property type="match status" value="1"/>
</dbReference>
<dbReference type="GO" id="GO:0016020">
    <property type="term" value="C:membrane"/>
    <property type="evidence" value="ECO:0007669"/>
    <property type="project" value="UniProtKB-SubCell"/>
</dbReference>
<keyword evidence="5" id="KW-0864">Zinc transport</keyword>
<evidence type="ECO:0000313" key="11">
    <source>
        <dbReference type="EMBL" id="KAK2569914.1"/>
    </source>
</evidence>
<evidence type="ECO:0000256" key="1">
    <source>
        <dbReference type="ARBA" id="ARBA00004141"/>
    </source>
</evidence>
<keyword evidence="5" id="KW-0862">Zinc</keyword>
<evidence type="ECO:0000256" key="7">
    <source>
        <dbReference type="ARBA" id="ARBA00023065"/>
    </source>
</evidence>
<keyword evidence="4 9" id="KW-0812">Transmembrane</keyword>
<keyword evidence="12" id="KW-1185">Reference proteome</keyword>
<protein>
    <submittedName>
        <fullName evidence="11">Zinc transporter 7-A</fullName>
    </submittedName>
</protein>
<evidence type="ECO:0000256" key="9">
    <source>
        <dbReference type="SAM" id="Phobius"/>
    </source>
</evidence>
<dbReference type="GO" id="GO:0006882">
    <property type="term" value="P:intracellular zinc ion homeostasis"/>
    <property type="evidence" value="ECO:0007669"/>
    <property type="project" value="InterPro"/>
</dbReference>
<comment type="caution">
    <text evidence="11">The sequence shown here is derived from an EMBL/GenBank/DDBJ whole genome shotgun (WGS) entry which is preliminary data.</text>
</comment>
<feature type="transmembrane region" description="Helical" evidence="9">
    <location>
        <begin position="72"/>
        <end position="90"/>
    </location>
</feature>
<evidence type="ECO:0000313" key="12">
    <source>
        <dbReference type="Proteomes" id="UP001249851"/>
    </source>
</evidence>
<dbReference type="InterPro" id="IPR027469">
    <property type="entry name" value="Cation_efflux_TMD_sf"/>
</dbReference>
<organism evidence="11 12">
    <name type="scientific">Acropora cervicornis</name>
    <name type="common">Staghorn coral</name>
    <dbReference type="NCBI Taxonomy" id="6130"/>
    <lineage>
        <taxon>Eukaryota</taxon>
        <taxon>Metazoa</taxon>
        <taxon>Cnidaria</taxon>
        <taxon>Anthozoa</taxon>
        <taxon>Hexacorallia</taxon>
        <taxon>Scleractinia</taxon>
        <taxon>Astrocoeniina</taxon>
        <taxon>Acroporidae</taxon>
        <taxon>Acropora</taxon>
    </lineage>
</organism>
<keyword evidence="6 9" id="KW-1133">Transmembrane helix</keyword>
<evidence type="ECO:0000256" key="5">
    <source>
        <dbReference type="ARBA" id="ARBA00022906"/>
    </source>
</evidence>
<evidence type="ECO:0000256" key="6">
    <source>
        <dbReference type="ARBA" id="ARBA00022989"/>
    </source>
</evidence>
<comment type="similarity">
    <text evidence="2">Belongs to the cation diffusion facilitator (CDF) transporter (TC 2.A.4) family. SLC30A subfamily.</text>
</comment>